<accession>A0A7X6I4K0</accession>
<evidence type="ECO:0000313" key="2">
    <source>
        <dbReference type="Proteomes" id="UP000521868"/>
    </source>
</evidence>
<reference evidence="1 2" key="1">
    <citation type="journal article" date="2020" name="Nature">
        <title>Bacterial chemolithoautotrophy via manganese oxidation.</title>
        <authorList>
            <person name="Yu H."/>
            <person name="Leadbetter J.R."/>
        </authorList>
    </citation>
    <scope>NUCLEOTIDE SEQUENCE [LARGE SCALE GENOMIC DNA]</scope>
    <source>
        <strain evidence="1 2">RBP-1</strain>
    </source>
</reference>
<protein>
    <recommendedName>
        <fullName evidence="3">STAS/SEC14 domain-containing protein</fullName>
    </recommendedName>
</protein>
<gene>
    <name evidence="1" type="ORF">RAMLITH_01095</name>
</gene>
<evidence type="ECO:0008006" key="3">
    <source>
        <dbReference type="Google" id="ProtNLM"/>
    </source>
</evidence>
<proteinExistence type="predicted"/>
<sequence>MNLVVASRHNDRHVRFDVEGRWANGDALKLAYMVKAAVARMRNDQVLIDLRRVDAAPGADGKFLICDRLRRALAPTIRVGLVAPAELVDEAGLNGLPQCADIALFEAEPEAVRWLGRRQGRGATPKEKVPRL</sequence>
<name>A0A7X6I4K0_9BURK</name>
<keyword evidence="2" id="KW-1185">Reference proteome</keyword>
<dbReference type="EMBL" id="VTOX01000001">
    <property type="protein sequence ID" value="NKE64403.1"/>
    <property type="molecule type" value="Genomic_DNA"/>
</dbReference>
<dbReference type="RefSeq" id="WP_168105494.1">
    <property type="nucleotide sequence ID" value="NZ_VTOX01000001.1"/>
</dbReference>
<organism evidence="1 2">
    <name type="scientific">Ramlibacter lithotrophicus</name>
    <dbReference type="NCBI Taxonomy" id="2606681"/>
    <lineage>
        <taxon>Bacteria</taxon>
        <taxon>Pseudomonadati</taxon>
        <taxon>Pseudomonadota</taxon>
        <taxon>Betaproteobacteria</taxon>
        <taxon>Burkholderiales</taxon>
        <taxon>Comamonadaceae</taxon>
        <taxon>Ramlibacter</taxon>
    </lineage>
</organism>
<dbReference type="AlphaFoldDB" id="A0A7X6I4K0"/>
<dbReference type="Proteomes" id="UP000521868">
    <property type="component" value="Unassembled WGS sequence"/>
</dbReference>
<evidence type="ECO:0000313" key="1">
    <source>
        <dbReference type="EMBL" id="NKE64403.1"/>
    </source>
</evidence>
<comment type="caution">
    <text evidence="1">The sequence shown here is derived from an EMBL/GenBank/DDBJ whole genome shotgun (WGS) entry which is preliminary data.</text>
</comment>